<evidence type="ECO:0000259" key="6">
    <source>
        <dbReference type="PROSITE" id="PS51194"/>
    </source>
</evidence>
<dbReference type="InterPro" id="IPR002110">
    <property type="entry name" value="Ankyrin_rpt"/>
</dbReference>
<dbReference type="Pfam" id="PF00271">
    <property type="entry name" value="Helicase_C"/>
    <property type="match status" value="1"/>
</dbReference>
<dbReference type="SMART" id="SM00490">
    <property type="entry name" value="HELICc"/>
    <property type="match status" value="1"/>
</dbReference>
<reference evidence="8" key="1">
    <citation type="submission" date="2025-08" db="UniProtKB">
        <authorList>
            <consortium name="RefSeq"/>
        </authorList>
    </citation>
    <scope>IDENTIFICATION</scope>
</reference>
<keyword evidence="2 8" id="KW-0347">Helicase</keyword>
<dbReference type="SUPFAM" id="SSF82708">
    <property type="entry name" value="R3H domain"/>
    <property type="match status" value="1"/>
</dbReference>
<dbReference type="CDD" id="cd17917">
    <property type="entry name" value="DEXHc_RHA-like"/>
    <property type="match status" value="1"/>
</dbReference>
<dbReference type="SUPFAM" id="SSF52540">
    <property type="entry name" value="P-loop containing nucleoside triphosphate hydrolases"/>
    <property type="match status" value="1"/>
</dbReference>
<keyword evidence="7" id="KW-1185">Reference proteome</keyword>
<organism evidence="7 8">
    <name type="scientific">Ceratosolen solmsi marchali</name>
    <dbReference type="NCBI Taxonomy" id="326594"/>
    <lineage>
        <taxon>Eukaryota</taxon>
        <taxon>Metazoa</taxon>
        <taxon>Ecdysozoa</taxon>
        <taxon>Arthropoda</taxon>
        <taxon>Hexapoda</taxon>
        <taxon>Insecta</taxon>
        <taxon>Pterygota</taxon>
        <taxon>Neoptera</taxon>
        <taxon>Endopterygota</taxon>
        <taxon>Hymenoptera</taxon>
        <taxon>Apocrita</taxon>
        <taxon>Proctotrupomorpha</taxon>
        <taxon>Chalcidoidea</taxon>
        <taxon>Agaonidae</taxon>
        <taxon>Agaoninae</taxon>
        <taxon>Ceratosolen</taxon>
    </lineage>
</organism>
<evidence type="ECO:0000313" key="8">
    <source>
        <dbReference type="RefSeq" id="XP_011498496.1"/>
    </source>
</evidence>
<sequence length="801" mass="92021">MSRRKCKQVNVVEDKKIAINTIVQNFMEAADQKELKLPPIYNVDERAYIHKLVIKLGLKSKSHESCQERNQVCKIICTQPRRLSAISVAERVAFERSEKIGETFGYQIRLETKVSSKTLLTYCTNGIFLRTLISEDSPLSGITHVIVDEVHERDRLCDFLLIALKDALVIYKHLKVILMSATIDTSIFSKYFYNCPIIRIPGKLYEVDIYYLEDVLQMTNYFTKEMLKMKNKLKNYGHHDNHPSKSVTENQSNRFNNDVTNNAQSIVHDKTVSDKVELESWFIEEIDKAIEDAWLFGGEDRFTQILYLICSENVPVDYQHSKNFVTTLMIAAGRGYLNIIQNLVNLGANLNLKSCNNWTAYDWARNMNQIECAEFIEAYTAALDCAVQEDELVNASVPSITEDSKALLDIYHSTFNDENINYDLLLKLILHIHLKMPMGSILVFLPGYDEINNMKNKIIEEVKLNNKKDYNIYILHSNAQISDQKQVFKPSPRGCRKFILSTNIAETSITINDVVYVIDCGKVKEKSFDVITGVCTFESNWISQACAKQRTGRAGRCQKVMEMVCGIKNQLVTQLKISGFIKPNGRNDINYLNSNSKNWAIIKAALTAGLYPNLIRFDRTNNQLKTERESKVRIHSLSVLKDISKSLNKNCTEYDETNASSLPCEWILYEELIRCGRYCSAKNVTLVNSLTVAIFSGSTRSPTDIVYKTVSESNNSSSSEINRNYKKYVTLKLDDWIVFQTDPKTAELILYLRQKWNALFLWHMKNPYKFMSQVDEEFMKILIAVMNNEEQASKLYQSLNL</sequence>
<keyword evidence="2 8" id="KW-0067">ATP-binding</keyword>
<dbReference type="PROSITE" id="PS51192">
    <property type="entry name" value="HELICASE_ATP_BIND_1"/>
    <property type="match status" value="1"/>
</dbReference>
<dbReference type="PANTHER" id="PTHR18934">
    <property type="entry name" value="ATP-DEPENDENT RNA HELICASE"/>
    <property type="match status" value="1"/>
</dbReference>
<dbReference type="Pfam" id="PF12796">
    <property type="entry name" value="Ank_2"/>
    <property type="match status" value="1"/>
</dbReference>
<evidence type="ECO:0000259" key="5">
    <source>
        <dbReference type="PROSITE" id="PS51192"/>
    </source>
</evidence>
<dbReference type="InterPro" id="IPR011709">
    <property type="entry name" value="DEAD-box_helicase_OB_fold"/>
</dbReference>
<dbReference type="SUPFAM" id="SSF48403">
    <property type="entry name" value="Ankyrin repeat"/>
    <property type="match status" value="1"/>
</dbReference>
<accession>A0AAJ7DW23</accession>
<keyword evidence="1" id="KW-0378">Hydrolase</keyword>
<dbReference type="InterPro" id="IPR036867">
    <property type="entry name" value="R3H_dom_sf"/>
</dbReference>
<dbReference type="InterPro" id="IPR027417">
    <property type="entry name" value="P-loop_NTPase"/>
</dbReference>
<dbReference type="GO" id="GO:0003723">
    <property type="term" value="F:RNA binding"/>
    <property type="evidence" value="ECO:0007669"/>
    <property type="project" value="TreeGrafter"/>
</dbReference>
<dbReference type="CDD" id="cd18791">
    <property type="entry name" value="SF2_C_RHA"/>
    <property type="match status" value="1"/>
</dbReference>
<feature type="domain" description="Helicase C-terminal" evidence="6">
    <location>
        <begin position="424"/>
        <end position="618"/>
    </location>
</feature>
<evidence type="ECO:0000256" key="3">
    <source>
        <dbReference type="PROSITE-ProRule" id="PRU00023"/>
    </source>
</evidence>
<dbReference type="SMART" id="SM00487">
    <property type="entry name" value="DEXDc"/>
    <property type="match status" value="1"/>
</dbReference>
<evidence type="ECO:0000259" key="4">
    <source>
        <dbReference type="PROSITE" id="PS51061"/>
    </source>
</evidence>
<dbReference type="KEGG" id="csol:105362708"/>
<dbReference type="InterPro" id="IPR014001">
    <property type="entry name" value="Helicase_ATP-bd"/>
</dbReference>
<feature type="domain" description="R3H" evidence="4">
    <location>
        <begin position="13"/>
        <end position="77"/>
    </location>
</feature>
<dbReference type="Pfam" id="PF07717">
    <property type="entry name" value="OB_NTP_bind"/>
    <property type="match status" value="1"/>
</dbReference>
<name>A0AAJ7DW23_9HYME</name>
<dbReference type="Gene3D" id="3.40.50.300">
    <property type="entry name" value="P-loop containing nucleotide triphosphate hydrolases"/>
    <property type="match status" value="2"/>
</dbReference>
<dbReference type="PROSITE" id="PS50297">
    <property type="entry name" value="ANK_REP_REGION"/>
    <property type="match status" value="1"/>
</dbReference>
<evidence type="ECO:0000313" key="7">
    <source>
        <dbReference type="Proteomes" id="UP000695007"/>
    </source>
</evidence>
<dbReference type="InterPro" id="IPR059023">
    <property type="entry name" value="RNA_hel_CTD"/>
</dbReference>
<dbReference type="PROSITE" id="PS51194">
    <property type="entry name" value="HELICASE_CTER"/>
    <property type="match status" value="1"/>
</dbReference>
<proteinExistence type="predicted"/>
<dbReference type="InterPro" id="IPR001374">
    <property type="entry name" value="R3H_dom"/>
</dbReference>
<protein>
    <submittedName>
        <fullName evidence="8">Probable ATP-dependent RNA helicase YTHDC2</fullName>
    </submittedName>
</protein>
<feature type="repeat" description="ANK" evidence="3">
    <location>
        <begin position="323"/>
        <end position="355"/>
    </location>
</feature>
<dbReference type="GO" id="GO:0004386">
    <property type="term" value="F:helicase activity"/>
    <property type="evidence" value="ECO:0007669"/>
    <property type="project" value="UniProtKB-KW"/>
</dbReference>
<dbReference type="InterPro" id="IPR001650">
    <property type="entry name" value="Helicase_C-like"/>
</dbReference>
<dbReference type="PROSITE" id="PS50088">
    <property type="entry name" value="ANK_REPEAT"/>
    <property type="match status" value="1"/>
</dbReference>
<feature type="domain" description="Helicase ATP-binding" evidence="5">
    <location>
        <begin position="74"/>
        <end position="201"/>
    </location>
</feature>
<dbReference type="Proteomes" id="UP000695007">
    <property type="component" value="Unplaced"/>
</dbReference>
<dbReference type="GeneID" id="105362708"/>
<dbReference type="PROSITE" id="PS51061">
    <property type="entry name" value="R3H"/>
    <property type="match status" value="1"/>
</dbReference>
<keyword evidence="2 8" id="KW-0547">Nucleotide-binding</keyword>
<evidence type="ECO:0000256" key="2">
    <source>
        <dbReference type="ARBA" id="ARBA00022806"/>
    </source>
</evidence>
<keyword evidence="3" id="KW-0040">ANK repeat</keyword>
<gene>
    <name evidence="8" type="primary">LOC105362708</name>
</gene>
<dbReference type="AlphaFoldDB" id="A0AAJ7DW23"/>
<dbReference type="Gene3D" id="1.25.40.20">
    <property type="entry name" value="Ankyrin repeat-containing domain"/>
    <property type="match status" value="1"/>
</dbReference>
<dbReference type="RefSeq" id="XP_011498496.1">
    <property type="nucleotide sequence ID" value="XM_011500194.1"/>
</dbReference>
<dbReference type="Pfam" id="PF26026">
    <property type="entry name" value="RNA_hel_CTD"/>
    <property type="match status" value="1"/>
</dbReference>
<dbReference type="PANTHER" id="PTHR18934:SF213">
    <property type="entry name" value="3'-5' RNA HELICASE YTHDC2"/>
    <property type="match status" value="1"/>
</dbReference>
<dbReference type="InterPro" id="IPR036770">
    <property type="entry name" value="Ankyrin_rpt-contain_sf"/>
</dbReference>
<evidence type="ECO:0000256" key="1">
    <source>
        <dbReference type="ARBA" id="ARBA00022801"/>
    </source>
</evidence>